<evidence type="ECO:0000313" key="2">
    <source>
        <dbReference type="Proteomes" id="UP001153954"/>
    </source>
</evidence>
<sequence length="270" mass="31011">MPRIYKPDPRGKRYRKYDENIINETVAAYANGKFSLKAIAEKAEDSPDTIKEYFKELEESLANIDPSNIINYDETSLTDDPGRRKIISKRGTKYPERVMNSSKSSVSLMMAATADGNLLPPYVVYKAQNLYNTWTENGPPGARYNRTLSANSTHLTQPLDVAFFRPMKIAWRNVVMKWKKTDGKTQATIPKGCFPELLNKLMEELRCNSKVNIIAGFRKTGIYPINEQEVLRRLPEVQNNENKTEIEKSVLELLKEMRYGTMNITESKRK</sequence>
<evidence type="ECO:0000313" key="1">
    <source>
        <dbReference type="EMBL" id="CAH2088891.1"/>
    </source>
</evidence>
<organism evidence="1 2">
    <name type="scientific">Euphydryas editha</name>
    <name type="common">Edith's checkerspot</name>
    <dbReference type="NCBI Taxonomy" id="104508"/>
    <lineage>
        <taxon>Eukaryota</taxon>
        <taxon>Metazoa</taxon>
        <taxon>Ecdysozoa</taxon>
        <taxon>Arthropoda</taxon>
        <taxon>Hexapoda</taxon>
        <taxon>Insecta</taxon>
        <taxon>Pterygota</taxon>
        <taxon>Neoptera</taxon>
        <taxon>Endopterygota</taxon>
        <taxon>Lepidoptera</taxon>
        <taxon>Glossata</taxon>
        <taxon>Ditrysia</taxon>
        <taxon>Papilionoidea</taxon>
        <taxon>Nymphalidae</taxon>
        <taxon>Nymphalinae</taxon>
        <taxon>Euphydryas</taxon>
    </lineage>
</organism>
<comment type="caution">
    <text evidence="1">The sequence shown here is derived from an EMBL/GenBank/DDBJ whole genome shotgun (WGS) entry which is preliminary data.</text>
</comment>
<dbReference type="EMBL" id="CAKOGL010000007">
    <property type="protein sequence ID" value="CAH2088891.1"/>
    <property type="molecule type" value="Genomic_DNA"/>
</dbReference>
<accession>A0AAU9TNZ6</accession>
<dbReference type="Proteomes" id="UP001153954">
    <property type="component" value="Unassembled WGS sequence"/>
</dbReference>
<protein>
    <recommendedName>
        <fullName evidence="3">DDE-1 domain-containing protein</fullName>
    </recommendedName>
</protein>
<evidence type="ECO:0008006" key="3">
    <source>
        <dbReference type="Google" id="ProtNLM"/>
    </source>
</evidence>
<proteinExistence type="predicted"/>
<keyword evidence="2" id="KW-1185">Reference proteome</keyword>
<gene>
    <name evidence="1" type="ORF">EEDITHA_LOCUS5005</name>
</gene>
<name>A0AAU9TNZ6_EUPED</name>
<dbReference type="AlphaFoldDB" id="A0AAU9TNZ6"/>
<reference evidence="1" key="1">
    <citation type="submission" date="2022-03" db="EMBL/GenBank/DDBJ databases">
        <authorList>
            <person name="Tunstrom K."/>
        </authorList>
    </citation>
    <scope>NUCLEOTIDE SEQUENCE</scope>
</reference>